<organism evidence="1 2">
    <name type="scientific">Kineosporia babensis</name>
    <dbReference type="NCBI Taxonomy" id="499548"/>
    <lineage>
        <taxon>Bacteria</taxon>
        <taxon>Bacillati</taxon>
        <taxon>Actinomycetota</taxon>
        <taxon>Actinomycetes</taxon>
        <taxon>Kineosporiales</taxon>
        <taxon>Kineosporiaceae</taxon>
        <taxon>Kineosporia</taxon>
    </lineage>
</organism>
<sequence length="78" mass="8182">MQATVYRYDAETGSGSVLTDSGEVLPFGTGALEHSGLRHLRPGQRLSAERQGDEIVRLTLGTIGAAERSAAPENPATS</sequence>
<dbReference type="RefSeq" id="WP_231445254.1">
    <property type="nucleotide sequence ID" value="NZ_JAJOMB010000013.1"/>
</dbReference>
<gene>
    <name evidence="1" type="ORF">LR394_22820</name>
</gene>
<name>A0A9X1NHR2_9ACTN</name>
<dbReference type="EMBL" id="JAJOMB010000013">
    <property type="protein sequence ID" value="MCD5313744.1"/>
    <property type="molecule type" value="Genomic_DNA"/>
</dbReference>
<protein>
    <recommendedName>
        <fullName evidence="3">2-phospho-L-lactate guanylyltransferase</fullName>
    </recommendedName>
</protein>
<evidence type="ECO:0000313" key="2">
    <source>
        <dbReference type="Proteomes" id="UP001138997"/>
    </source>
</evidence>
<proteinExistence type="predicted"/>
<comment type="caution">
    <text evidence="1">The sequence shown here is derived from an EMBL/GenBank/DDBJ whole genome shotgun (WGS) entry which is preliminary data.</text>
</comment>
<evidence type="ECO:0008006" key="3">
    <source>
        <dbReference type="Google" id="ProtNLM"/>
    </source>
</evidence>
<dbReference type="AlphaFoldDB" id="A0A9X1NHR2"/>
<keyword evidence="2" id="KW-1185">Reference proteome</keyword>
<accession>A0A9X1NHR2</accession>
<dbReference type="Proteomes" id="UP001138997">
    <property type="component" value="Unassembled WGS sequence"/>
</dbReference>
<evidence type="ECO:0000313" key="1">
    <source>
        <dbReference type="EMBL" id="MCD5313744.1"/>
    </source>
</evidence>
<reference evidence="1" key="1">
    <citation type="submission" date="2021-11" db="EMBL/GenBank/DDBJ databases">
        <title>Streptomyces corallinus and Kineosporia corallina sp. nov., two new coral-derived marine actinobacteria.</title>
        <authorList>
            <person name="Buangrab K."/>
            <person name="Sutthacheep M."/>
            <person name="Yeemin T."/>
            <person name="Harunari E."/>
            <person name="Igarashi Y."/>
            <person name="Sripreechasak P."/>
            <person name="Kanchanasin P."/>
            <person name="Tanasupawat S."/>
            <person name="Phongsopitanun W."/>
        </authorList>
    </citation>
    <scope>NUCLEOTIDE SEQUENCE</scope>
    <source>
        <strain evidence="1">JCM 31032</strain>
    </source>
</reference>